<dbReference type="InterPro" id="IPR050079">
    <property type="entry name" value="DEAD_box_RNA_helicase"/>
</dbReference>
<proteinExistence type="predicted"/>
<evidence type="ECO:0000313" key="9">
    <source>
        <dbReference type="Proteomes" id="UP000041254"/>
    </source>
</evidence>
<dbReference type="OrthoDB" id="10256233at2759"/>
<evidence type="ECO:0000313" key="8">
    <source>
        <dbReference type="EMBL" id="CEM29687.1"/>
    </source>
</evidence>
<evidence type="ECO:0000256" key="1">
    <source>
        <dbReference type="ARBA" id="ARBA00022741"/>
    </source>
</evidence>
<keyword evidence="4" id="KW-0067">ATP-binding</keyword>
<dbReference type="PhylomeDB" id="A0A0G4GIW2"/>
<dbReference type="PROSITE" id="PS51192">
    <property type="entry name" value="HELICASE_ATP_BIND_1"/>
    <property type="match status" value="1"/>
</dbReference>
<dbReference type="GO" id="GO:0005829">
    <property type="term" value="C:cytosol"/>
    <property type="evidence" value="ECO:0007669"/>
    <property type="project" value="TreeGrafter"/>
</dbReference>
<keyword evidence="1" id="KW-0547">Nucleotide-binding</keyword>
<keyword evidence="9" id="KW-1185">Reference proteome</keyword>
<dbReference type="EMBL" id="CDMY01000677">
    <property type="protein sequence ID" value="CEM29687.1"/>
    <property type="molecule type" value="Genomic_DNA"/>
</dbReference>
<dbReference type="Pfam" id="PF00270">
    <property type="entry name" value="DEAD"/>
    <property type="match status" value="1"/>
</dbReference>
<dbReference type="PANTHER" id="PTHR47959">
    <property type="entry name" value="ATP-DEPENDENT RNA HELICASE RHLE-RELATED"/>
    <property type="match status" value="1"/>
</dbReference>
<accession>A0A0G4GIW2</accession>
<dbReference type="VEuPathDB" id="CryptoDB:Vbra_17907"/>
<dbReference type="CDD" id="cd00268">
    <property type="entry name" value="DEADc"/>
    <property type="match status" value="1"/>
</dbReference>
<name>A0A0G4GIW2_VITBC</name>
<dbReference type="Proteomes" id="UP000041254">
    <property type="component" value="Unassembled WGS sequence"/>
</dbReference>
<dbReference type="InterPro" id="IPR044742">
    <property type="entry name" value="DEAD/DEAH_RhlB"/>
</dbReference>
<feature type="domain" description="Helicase C-terminal" evidence="7">
    <location>
        <begin position="311"/>
        <end position="459"/>
    </location>
</feature>
<feature type="compositionally biased region" description="Basic residues" evidence="5">
    <location>
        <begin position="673"/>
        <end position="685"/>
    </location>
</feature>
<dbReference type="CDD" id="cd18787">
    <property type="entry name" value="SF2_C_DEAD"/>
    <property type="match status" value="1"/>
</dbReference>
<evidence type="ECO:0000259" key="6">
    <source>
        <dbReference type="PROSITE" id="PS51192"/>
    </source>
</evidence>
<dbReference type="GO" id="GO:0003724">
    <property type="term" value="F:RNA helicase activity"/>
    <property type="evidence" value="ECO:0007669"/>
    <property type="project" value="TreeGrafter"/>
</dbReference>
<protein>
    <recommendedName>
        <fullName evidence="10">RNA helicase</fullName>
    </recommendedName>
</protein>
<reference evidence="8 9" key="1">
    <citation type="submission" date="2014-11" db="EMBL/GenBank/DDBJ databases">
        <authorList>
            <person name="Zhu J."/>
            <person name="Qi W."/>
            <person name="Song R."/>
        </authorList>
    </citation>
    <scope>NUCLEOTIDE SEQUENCE [LARGE SCALE GENOMIC DNA]</scope>
</reference>
<keyword evidence="2" id="KW-0378">Hydrolase</keyword>
<dbReference type="GO" id="GO:0016787">
    <property type="term" value="F:hydrolase activity"/>
    <property type="evidence" value="ECO:0007669"/>
    <property type="project" value="UniProtKB-KW"/>
</dbReference>
<organism evidence="8 9">
    <name type="scientific">Vitrella brassicaformis (strain CCMP3155)</name>
    <dbReference type="NCBI Taxonomy" id="1169540"/>
    <lineage>
        <taxon>Eukaryota</taxon>
        <taxon>Sar</taxon>
        <taxon>Alveolata</taxon>
        <taxon>Colpodellida</taxon>
        <taxon>Vitrellaceae</taxon>
        <taxon>Vitrella</taxon>
    </lineage>
</organism>
<dbReference type="InterPro" id="IPR011545">
    <property type="entry name" value="DEAD/DEAH_box_helicase_dom"/>
</dbReference>
<evidence type="ECO:0008006" key="10">
    <source>
        <dbReference type="Google" id="ProtNLM"/>
    </source>
</evidence>
<dbReference type="InParanoid" id="A0A0G4GIW2"/>
<dbReference type="Pfam" id="PF00271">
    <property type="entry name" value="Helicase_C"/>
    <property type="match status" value="1"/>
</dbReference>
<dbReference type="SMART" id="SM00490">
    <property type="entry name" value="HELICc"/>
    <property type="match status" value="1"/>
</dbReference>
<dbReference type="PROSITE" id="PS51194">
    <property type="entry name" value="HELICASE_CTER"/>
    <property type="match status" value="1"/>
</dbReference>
<dbReference type="SMART" id="SM00487">
    <property type="entry name" value="DEXDc"/>
    <property type="match status" value="1"/>
</dbReference>
<evidence type="ECO:0000256" key="3">
    <source>
        <dbReference type="ARBA" id="ARBA00022806"/>
    </source>
</evidence>
<dbReference type="Gene3D" id="3.40.50.300">
    <property type="entry name" value="P-loop containing nucleotide triphosphate hydrolases"/>
    <property type="match status" value="2"/>
</dbReference>
<gene>
    <name evidence="8" type="ORF">Vbra_17907</name>
</gene>
<evidence type="ECO:0000259" key="7">
    <source>
        <dbReference type="PROSITE" id="PS51194"/>
    </source>
</evidence>
<evidence type="ECO:0000256" key="4">
    <source>
        <dbReference type="ARBA" id="ARBA00022840"/>
    </source>
</evidence>
<dbReference type="OMA" id="GECITIY"/>
<dbReference type="InterPro" id="IPR027417">
    <property type="entry name" value="P-loop_NTPase"/>
</dbReference>
<dbReference type="InterPro" id="IPR001650">
    <property type="entry name" value="Helicase_C-like"/>
</dbReference>
<dbReference type="GO" id="GO:0003676">
    <property type="term" value="F:nucleic acid binding"/>
    <property type="evidence" value="ECO:0007669"/>
    <property type="project" value="InterPro"/>
</dbReference>
<dbReference type="GO" id="GO:0005524">
    <property type="term" value="F:ATP binding"/>
    <property type="evidence" value="ECO:0007669"/>
    <property type="project" value="UniProtKB-KW"/>
</dbReference>
<evidence type="ECO:0000256" key="2">
    <source>
        <dbReference type="ARBA" id="ARBA00022801"/>
    </source>
</evidence>
<feature type="domain" description="Helicase ATP-binding" evidence="6">
    <location>
        <begin position="32"/>
        <end position="209"/>
    </location>
</feature>
<sequence length="715" mass="78306">MTVDRLPIDSSLKQALASLKITSLFDIQRDVFHPILQGMNVVGRSRTGTGKTLAYLVPVLQRMKMEKLHASDAAVLILLPTRELAKQVGMVLLGLSSSFLHLNIALLYGGAPVAPQAQLLKLQPNVVIGTPGRCQLMVDKGLLSLSSTKVVIIDEADALMAHGFAAQVQTLLQGVGQNNAKFQSLLFTASFTPELRALIDKHFDTPTSAAETGTNTGGDGKCRTVVIDTVEGTRVGVDDKGKASETVTVPTTVQQVRHYVLKVPTLASPHSPTPTDPSSPLDLTATSTLTSHRNVERRLRVLIQLLTDKLRLKPYRGSLAKDGSRGRGKAIVFAGMKEVEMVVRHPALEGHARALHSKLDQTQRDFILNGFAENKYRVLVCTDLVARGLDYPDVTHVVHFRPPAEPNNYIHRAGRTGRAGKGGESIMMYSSDEYPLVKAIHTLTRQQFTPLPTPDPKDLERTHTQQLMNALHDIISSTDDGTLNDSELDYRPYLPAAERLIKTHGAAPLANALALLDGGSVPLASGLPAPLRVSPLSGRRGFMPLALIDTNHTVLTNADRVRAVLQERMPVLKQKKAALGRIVKTANGYVFDVKYVYGAKLLHDSEERAALEQLGVQLTHVSQLPRLLVDESEKAKMRKNKKLPWRRRKGDRQHRLIVMGLSARQASSAGLHPSRRITHRQRRAPKGTFEARKTDRGEAAAWRMAMGEMMRAGGG</sequence>
<dbReference type="PANTHER" id="PTHR47959:SF1">
    <property type="entry name" value="ATP-DEPENDENT RNA HELICASE DBPA"/>
    <property type="match status" value="1"/>
</dbReference>
<dbReference type="SUPFAM" id="SSF52540">
    <property type="entry name" value="P-loop containing nucleoside triphosphate hydrolases"/>
    <property type="match status" value="1"/>
</dbReference>
<feature type="region of interest" description="Disordered" evidence="5">
    <location>
        <begin position="664"/>
        <end position="697"/>
    </location>
</feature>
<evidence type="ECO:0000256" key="5">
    <source>
        <dbReference type="SAM" id="MobiDB-lite"/>
    </source>
</evidence>
<dbReference type="AlphaFoldDB" id="A0A0G4GIW2"/>
<dbReference type="InterPro" id="IPR014001">
    <property type="entry name" value="Helicase_ATP-bd"/>
</dbReference>
<keyword evidence="3" id="KW-0347">Helicase</keyword>